<evidence type="ECO:0000256" key="1">
    <source>
        <dbReference type="ARBA" id="ARBA00004651"/>
    </source>
</evidence>
<dbReference type="InterPro" id="IPR011701">
    <property type="entry name" value="MFS"/>
</dbReference>
<dbReference type="Proteomes" id="UP000718281">
    <property type="component" value="Unassembled WGS sequence"/>
</dbReference>
<keyword evidence="2" id="KW-1003">Cell membrane</keyword>
<feature type="transmembrane region" description="Helical" evidence="6">
    <location>
        <begin position="111"/>
        <end position="133"/>
    </location>
</feature>
<feature type="transmembrane region" description="Helical" evidence="6">
    <location>
        <begin position="20"/>
        <end position="49"/>
    </location>
</feature>
<dbReference type="GO" id="GO:0022857">
    <property type="term" value="F:transmembrane transporter activity"/>
    <property type="evidence" value="ECO:0007669"/>
    <property type="project" value="InterPro"/>
</dbReference>
<feature type="transmembrane region" description="Helical" evidence="6">
    <location>
        <begin position="178"/>
        <end position="199"/>
    </location>
</feature>
<dbReference type="CDD" id="cd06173">
    <property type="entry name" value="MFS_MefA_like"/>
    <property type="match status" value="1"/>
</dbReference>
<feature type="transmembrane region" description="Helical" evidence="6">
    <location>
        <begin position="225"/>
        <end position="241"/>
    </location>
</feature>
<dbReference type="PANTHER" id="PTHR23513:SF11">
    <property type="entry name" value="STAPHYLOFERRIN A TRANSPORTER"/>
    <property type="match status" value="1"/>
</dbReference>
<dbReference type="SUPFAM" id="SSF103473">
    <property type="entry name" value="MFS general substrate transporter"/>
    <property type="match status" value="1"/>
</dbReference>
<dbReference type="PANTHER" id="PTHR23513">
    <property type="entry name" value="INTEGRAL MEMBRANE EFFLUX PROTEIN-RELATED"/>
    <property type="match status" value="1"/>
</dbReference>
<accession>A0A934X8F3</accession>
<dbReference type="GO" id="GO:0005886">
    <property type="term" value="C:plasma membrane"/>
    <property type="evidence" value="ECO:0007669"/>
    <property type="project" value="UniProtKB-SubCell"/>
</dbReference>
<feature type="domain" description="Major facilitator superfamily (MFS) profile" evidence="7">
    <location>
        <begin position="19"/>
        <end position="403"/>
    </location>
</feature>
<keyword evidence="5 6" id="KW-0472">Membrane</keyword>
<comment type="subcellular location">
    <subcellularLocation>
        <location evidence="1">Cell membrane</location>
        <topology evidence="1">Multi-pass membrane protein</topology>
    </subcellularLocation>
</comment>
<dbReference type="AlphaFoldDB" id="A0A934X8F3"/>
<feature type="transmembrane region" description="Helical" evidence="6">
    <location>
        <begin position="154"/>
        <end position="172"/>
    </location>
</feature>
<feature type="transmembrane region" description="Helical" evidence="6">
    <location>
        <begin position="288"/>
        <end position="308"/>
    </location>
</feature>
<organism evidence="8 10">
    <name type="scientific">Candidatus Phosphoribacter hodrii</name>
    <dbReference type="NCBI Taxonomy" id="2953743"/>
    <lineage>
        <taxon>Bacteria</taxon>
        <taxon>Bacillati</taxon>
        <taxon>Actinomycetota</taxon>
        <taxon>Actinomycetes</taxon>
        <taxon>Micrococcales</taxon>
        <taxon>Dermatophilaceae</taxon>
        <taxon>Candidatus Phosphoribacter</taxon>
    </lineage>
</organism>
<dbReference type="Proteomes" id="UP000886632">
    <property type="component" value="Unassembled WGS sequence"/>
</dbReference>
<comment type="caution">
    <text evidence="8">The sequence shown here is derived from an EMBL/GenBank/DDBJ whole genome shotgun (WGS) entry which is preliminary data.</text>
</comment>
<sequence>MSRAPDEAVRLRTPWQSRPFRVLTIGMVISTFGSSITPVAIAFAVLSLGGTATQLGLVVAAYALAEVATVLVGGVLGDRLPRAAVVQGAAMASAVTQGVLGLSLVKGWSSIGLVALLSALTGIVGSLSIPSASAMTQQMVPGYLLQRAISIRRLLGNSASVIGFGAGGMLVAAVGPGWAILVDAATFLVASILLASVSLPSPAAEPGRSVLADALVGAREVMRHTWLWVLIAVALVYHLFYASAQGVLGPIVVQMGYGEAAWGWALAVLMIGFMAGGLVTLRWMPRHALYIGTAFLTLTACFPAALAANLNLGLVLTGAFLHGFGLELFSVAWDLSIQENVAPDKLARVYGFDVLGSFIARPVGLALTGPLAEAVGYADWLWVVTGVVLAATLLALTVPAVRTLERQLPARTNDPDVQPTGG</sequence>
<evidence type="ECO:0000313" key="9">
    <source>
        <dbReference type="EMBL" id="MBL0003379.1"/>
    </source>
</evidence>
<dbReference type="PROSITE" id="PS50850">
    <property type="entry name" value="MFS"/>
    <property type="match status" value="1"/>
</dbReference>
<evidence type="ECO:0000313" key="10">
    <source>
        <dbReference type="Proteomes" id="UP000718281"/>
    </source>
</evidence>
<gene>
    <name evidence="8" type="ORF">IPF40_14610</name>
    <name evidence="9" type="ORF">IPP00_05130</name>
</gene>
<name>A0A934X8F3_9MICO</name>
<dbReference type="EMBL" id="JADIXZ010000008">
    <property type="protein sequence ID" value="MBK6302205.1"/>
    <property type="molecule type" value="Genomic_DNA"/>
</dbReference>
<dbReference type="InterPro" id="IPR036259">
    <property type="entry name" value="MFS_trans_sf"/>
</dbReference>
<evidence type="ECO:0000256" key="3">
    <source>
        <dbReference type="ARBA" id="ARBA00022692"/>
    </source>
</evidence>
<dbReference type="InterPro" id="IPR020846">
    <property type="entry name" value="MFS_dom"/>
</dbReference>
<evidence type="ECO:0000256" key="5">
    <source>
        <dbReference type="ARBA" id="ARBA00023136"/>
    </source>
</evidence>
<dbReference type="Pfam" id="PF07690">
    <property type="entry name" value="MFS_1"/>
    <property type="match status" value="1"/>
</dbReference>
<proteinExistence type="predicted"/>
<dbReference type="Gene3D" id="1.20.1250.20">
    <property type="entry name" value="MFS general substrate transporter like domains"/>
    <property type="match status" value="1"/>
</dbReference>
<evidence type="ECO:0000256" key="4">
    <source>
        <dbReference type="ARBA" id="ARBA00022989"/>
    </source>
</evidence>
<feature type="transmembrane region" description="Helical" evidence="6">
    <location>
        <begin position="83"/>
        <end position="105"/>
    </location>
</feature>
<protein>
    <submittedName>
        <fullName evidence="8">MFS transporter</fullName>
    </submittedName>
</protein>
<keyword evidence="4 6" id="KW-1133">Transmembrane helix</keyword>
<feature type="transmembrane region" description="Helical" evidence="6">
    <location>
        <begin position="261"/>
        <end position="281"/>
    </location>
</feature>
<feature type="transmembrane region" description="Helical" evidence="6">
    <location>
        <begin position="380"/>
        <end position="401"/>
    </location>
</feature>
<feature type="transmembrane region" description="Helical" evidence="6">
    <location>
        <begin position="55"/>
        <end position="76"/>
    </location>
</feature>
<reference evidence="8 10" key="1">
    <citation type="submission" date="2020-10" db="EMBL/GenBank/DDBJ databases">
        <title>Connecting structure to function with the recovery of over 1000 high-quality activated sludge metagenome-assembled genomes encoding full-length rRNA genes using long-read sequencing.</title>
        <authorList>
            <person name="Singleton C.M."/>
            <person name="Petriglieri F."/>
            <person name="Kristensen J.M."/>
            <person name="Kirkegaard R.H."/>
            <person name="Michaelsen T.Y."/>
            <person name="Andersen M.H."/>
            <person name="Karst S.M."/>
            <person name="Dueholm M.S."/>
            <person name="Nielsen P.H."/>
            <person name="Albertsen M."/>
        </authorList>
    </citation>
    <scope>NUCLEOTIDE SEQUENCE [LARGE SCALE GENOMIC DNA]</scope>
    <source>
        <strain evidence="8">AalE_18-Q3-R2-46_BAT3C.188</strain>
        <strain evidence="9">Ribe_18-Q3-R11-54_MAXAC.001</strain>
    </source>
</reference>
<feature type="transmembrane region" description="Helical" evidence="6">
    <location>
        <begin position="314"/>
        <end position="337"/>
    </location>
</feature>
<keyword evidence="3 6" id="KW-0812">Transmembrane</keyword>
<evidence type="ECO:0000256" key="2">
    <source>
        <dbReference type="ARBA" id="ARBA00022475"/>
    </source>
</evidence>
<evidence type="ECO:0000313" key="8">
    <source>
        <dbReference type="EMBL" id="MBK6302205.1"/>
    </source>
</evidence>
<evidence type="ECO:0000259" key="7">
    <source>
        <dbReference type="PROSITE" id="PS50850"/>
    </source>
</evidence>
<evidence type="ECO:0000256" key="6">
    <source>
        <dbReference type="SAM" id="Phobius"/>
    </source>
</evidence>
<dbReference type="EMBL" id="JADKGK010000011">
    <property type="protein sequence ID" value="MBL0003379.1"/>
    <property type="molecule type" value="Genomic_DNA"/>
</dbReference>
<feature type="transmembrane region" description="Helical" evidence="6">
    <location>
        <begin position="349"/>
        <end position="368"/>
    </location>
</feature>